<dbReference type="EMBL" id="JAVRJZ010000010">
    <property type="protein sequence ID" value="KAK2717798.1"/>
    <property type="molecule type" value="Genomic_DNA"/>
</dbReference>
<evidence type="ECO:0000256" key="1">
    <source>
        <dbReference type="SAM" id="MobiDB-lite"/>
    </source>
</evidence>
<reference evidence="2" key="1">
    <citation type="submission" date="2023-07" db="EMBL/GenBank/DDBJ databases">
        <title>Chromosome-level genome assembly of Artemia franciscana.</title>
        <authorList>
            <person name="Jo E."/>
        </authorList>
    </citation>
    <scope>NUCLEOTIDE SEQUENCE</scope>
    <source>
        <tissue evidence="2">Whole body</tissue>
    </source>
</reference>
<feature type="region of interest" description="Disordered" evidence="1">
    <location>
        <begin position="1"/>
        <end position="105"/>
    </location>
</feature>
<feature type="compositionally biased region" description="Polar residues" evidence="1">
    <location>
        <begin position="36"/>
        <end position="51"/>
    </location>
</feature>
<keyword evidence="3" id="KW-1185">Reference proteome</keyword>
<sequence length="154" mass="17102">MPYKPDIFTEKDFLTSAVTDRPTTDDLDPVEPGNNPAETPSTSGPEQSSKPISVPMMPEQVRPYSKAKLRVLSGGGRKKGSTKILTDTPVKRQIEEQEAERKDKKAWCGRARGKVGNVGRAGKAIKDQTTKNYLWIQKEAMMKNSFLMMIVMTG</sequence>
<comment type="caution">
    <text evidence="2">The sequence shown here is derived from an EMBL/GenBank/DDBJ whole genome shotgun (WGS) entry which is preliminary data.</text>
</comment>
<proteinExistence type="predicted"/>
<dbReference type="Proteomes" id="UP001187531">
    <property type="component" value="Unassembled WGS sequence"/>
</dbReference>
<feature type="compositionally biased region" description="Basic and acidic residues" evidence="1">
    <location>
        <begin position="89"/>
        <end position="105"/>
    </location>
</feature>
<gene>
    <name evidence="2" type="ORF">QYM36_006558</name>
</gene>
<dbReference type="AlphaFoldDB" id="A0AA88HYY0"/>
<evidence type="ECO:0000313" key="2">
    <source>
        <dbReference type="EMBL" id="KAK2717798.1"/>
    </source>
</evidence>
<organism evidence="2 3">
    <name type="scientific">Artemia franciscana</name>
    <name type="common">Brine shrimp</name>
    <name type="synonym">Artemia sanfranciscana</name>
    <dbReference type="NCBI Taxonomy" id="6661"/>
    <lineage>
        <taxon>Eukaryota</taxon>
        <taxon>Metazoa</taxon>
        <taxon>Ecdysozoa</taxon>
        <taxon>Arthropoda</taxon>
        <taxon>Crustacea</taxon>
        <taxon>Branchiopoda</taxon>
        <taxon>Anostraca</taxon>
        <taxon>Artemiidae</taxon>
        <taxon>Artemia</taxon>
    </lineage>
</organism>
<name>A0AA88HYY0_ARTSF</name>
<protein>
    <submittedName>
        <fullName evidence="2">Uncharacterized protein</fullName>
    </submittedName>
</protein>
<accession>A0AA88HYY0</accession>
<evidence type="ECO:0000313" key="3">
    <source>
        <dbReference type="Proteomes" id="UP001187531"/>
    </source>
</evidence>